<gene>
    <name evidence="4" type="ORF">GCM10007931_10630</name>
</gene>
<keyword evidence="4" id="KW-0378">Hydrolase</keyword>
<feature type="region of interest" description="Disordered" evidence="1">
    <location>
        <begin position="31"/>
        <end position="93"/>
    </location>
</feature>
<feature type="compositionally biased region" description="Basic and acidic residues" evidence="1">
    <location>
        <begin position="59"/>
        <end position="72"/>
    </location>
</feature>
<proteinExistence type="predicted"/>
<feature type="domain" description="Retropepsin-like aspartic endopeptidase" evidence="3">
    <location>
        <begin position="105"/>
        <end position="238"/>
    </location>
</feature>
<dbReference type="InterPro" id="IPR021109">
    <property type="entry name" value="Peptidase_aspartic_dom_sf"/>
</dbReference>
<dbReference type="Gene3D" id="2.40.70.10">
    <property type="entry name" value="Acid Proteases"/>
    <property type="match status" value="1"/>
</dbReference>
<evidence type="ECO:0000256" key="1">
    <source>
        <dbReference type="SAM" id="MobiDB-lite"/>
    </source>
</evidence>
<dbReference type="PANTHER" id="PTHR38037">
    <property type="entry name" value="ZN_PROTEASE DOMAIN-CONTAINING PROTEIN"/>
    <property type="match status" value="1"/>
</dbReference>
<evidence type="ECO:0000313" key="5">
    <source>
        <dbReference type="Proteomes" id="UP001157156"/>
    </source>
</evidence>
<comment type="caution">
    <text evidence="4">The sequence shown here is derived from an EMBL/GenBank/DDBJ whole genome shotgun (WGS) entry which is preliminary data.</text>
</comment>
<dbReference type="SUPFAM" id="SSF50630">
    <property type="entry name" value="Acid proteases"/>
    <property type="match status" value="1"/>
</dbReference>
<keyword evidence="4" id="KW-0645">Protease</keyword>
<dbReference type="GO" id="GO:0006508">
    <property type="term" value="P:proteolysis"/>
    <property type="evidence" value="ECO:0007669"/>
    <property type="project" value="UniProtKB-KW"/>
</dbReference>
<sequence length="245" mass="27268">MYKNKRLLNMKKWGFFLPALMSVVMVGCSTTPEQPADKPDTSKAETTQPENAATTQPAEKPESELSPMEKHPNVKPKPMPTVKPKQPKAPETVSVGEKNADGKLILGQKEWVHIEGLDVNVVARIDTGATTSSVSAIDIVAFERDGKKWVKFKLAHDGKESKELELPVISTKFIRQSSSDETFERYVVEGWIKVGDLKVKTPFTLADRTHMDFGLLLGRSFFRDVAIVDVSREFVQPKVSLDASK</sequence>
<evidence type="ECO:0000259" key="3">
    <source>
        <dbReference type="Pfam" id="PF05618"/>
    </source>
</evidence>
<evidence type="ECO:0000256" key="2">
    <source>
        <dbReference type="SAM" id="SignalP"/>
    </source>
</evidence>
<name>A0ABQ6EMN6_9VIBR</name>
<accession>A0ABQ6EMN6</accession>
<dbReference type="PROSITE" id="PS51257">
    <property type="entry name" value="PROKAR_LIPOPROTEIN"/>
    <property type="match status" value="1"/>
</dbReference>
<keyword evidence="5" id="KW-1185">Reference proteome</keyword>
<dbReference type="InterPro" id="IPR008503">
    <property type="entry name" value="Asp_endopeptidase"/>
</dbReference>
<dbReference type="GO" id="GO:0008233">
    <property type="term" value="F:peptidase activity"/>
    <property type="evidence" value="ECO:0007669"/>
    <property type="project" value="UniProtKB-KW"/>
</dbReference>
<organism evidence="4 5">
    <name type="scientific">Vibrio algivorus</name>
    <dbReference type="NCBI Taxonomy" id="1667024"/>
    <lineage>
        <taxon>Bacteria</taxon>
        <taxon>Pseudomonadati</taxon>
        <taxon>Pseudomonadota</taxon>
        <taxon>Gammaproteobacteria</taxon>
        <taxon>Vibrionales</taxon>
        <taxon>Vibrionaceae</taxon>
        <taxon>Vibrio</taxon>
    </lineage>
</organism>
<feature type="signal peptide" evidence="2">
    <location>
        <begin position="1"/>
        <end position="21"/>
    </location>
</feature>
<dbReference type="Proteomes" id="UP001157156">
    <property type="component" value="Unassembled WGS sequence"/>
</dbReference>
<keyword evidence="2" id="KW-0732">Signal</keyword>
<dbReference type="EMBL" id="BSPV01000003">
    <property type="protein sequence ID" value="GLT14089.1"/>
    <property type="molecule type" value="Genomic_DNA"/>
</dbReference>
<feature type="chain" id="PRO_5047166845" evidence="2">
    <location>
        <begin position="22"/>
        <end position="245"/>
    </location>
</feature>
<dbReference type="PANTHER" id="PTHR38037:SF2">
    <property type="entry name" value="ATP-DEPENDENT ZINC PROTEASE DOMAIN-CONTAINING PROTEIN-RELATED"/>
    <property type="match status" value="1"/>
</dbReference>
<feature type="compositionally biased region" description="Polar residues" evidence="1">
    <location>
        <begin position="44"/>
        <end position="57"/>
    </location>
</feature>
<evidence type="ECO:0000313" key="4">
    <source>
        <dbReference type="EMBL" id="GLT14089.1"/>
    </source>
</evidence>
<protein>
    <submittedName>
        <fullName evidence="4">ATP-dependent Zn protease</fullName>
    </submittedName>
</protein>
<dbReference type="Pfam" id="PF05618">
    <property type="entry name" value="Zn_protease"/>
    <property type="match status" value="1"/>
</dbReference>
<reference evidence="5" key="1">
    <citation type="journal article" date="2019" name="Int. J. Syst. Evol. Microbiol.">
        <title>The Global Catalogue of Microorganisms (GCM) 10K type strain sequencing project: providing services to taxonomists for standard genome sequencing and annotation.</title>
        <authorList>
            <consortium name="The Broad Institute Genomics Platform"/>
            <consortium name="The Broad Institute Genome Sequencing Center for Infectious Disease"/>
            <person name="Wu L."/>
            <person name="Ma J."/>
        </authorList>
    </citation>
    <scope>NUCLEOTIDE SEQUENCE [LARGE SCALE GENOMIC DNA]</scope>
    <source>
        <strain evidence="5">NBRC 111146</strain>
    </source>
</reference>